<evidence type="ECO:0000259" key="1">
    <source>
        <dbReference type="Pfam" id="PF01347"/>
    </source>
</evidence>
<name>A0A922SE78_SPOEX</name>
<dbReference type="Proteomes" id="UP000814243">
    <property type="component" value="Unassembled WGS sequence"/>
</dbReference>
<dbReference type="GO" id="GO:0005319">
    <property type="term" value="F:lipid transporter activity"/>
    <property type="evidence" value="ECO:0007669"/>
    <property type="project" value="InterPro"/>
</dbReference>
<feature type="domain" description="Vitellogenin" evidence="1">
    <location>
        <begin position="1"/>
        <end position="66"/>
    </location>
</feature>
<sequence>MVISLKTLANKRTNVFALHSFSILRNTAEPYEVRVAAALNIFLAFPTAEMMQIMAHMTNDDPSLQISMSICNEQDLFNYLKIPFSTYQYSSDPFVKFPAKKVAAELNITRKHDPIEGAMFIDNMNQQRLFTFGQRDLHFLNSDASQKVQRLLTGDEHQYTKVINAKQVIVTFPLASDKNIEFTYLRNMDGSVGFLDTITGVYASSGVINKLQYFVPLKLTTKPKFCKVPPSKLIFGKDANLVHMSVFPTHLCKKTLFDHQGDDKLDLRATSLVLQASVRTVIVKAG</sequence>
<dbReference type="EMBL" id="JACEFF010000580">
    <property type="protein sequence ID" value="KAH9634982.1"/>
    <property type="molecule type" value="Genomic_DNA"/>
</dbReference>
<dbReference type="InterPro" id="IPR001747">
    <property type="entry name" value="Vitellogenin_N"/>
</dbReference>
<gene>
    <name evidence="2" type="ORF">HF086_004548</name>
</gene>
<evidence type="ECO:0000313" key="3">
    <source>
        <dbReference type="Proteomes" id="UP000814243"/>
    </source>
</evidence>
<comment type="caution">
    <text evidence="2">The sequence shown here is derived from an EMBL/GenBank/DDBJ whole genome shotgun (WGS) entry which is preliminary data.</text>
</comment>
<evidence type="ECO:0000313" key="2">
    <source>
        <dbReference type="EMBL" id="KAH9634982.1"/>
    </source>
</evidence>
<dbReference type="Gene3D" id="1.25.10.20">
    <property type="entry name" value="Vitellinogen, superhelical"/>
    <property type="match status" value="1"/>
</dbReference>
<dbReference type="AlphaFoldDB" id="A0A922SE78"/>
<reference evidence="2" key="1">
    <citation type="journal article" date="2021" name="G3 (Bethesda)">
        <title>Genome and transcriptome analysis of the beet armyworm Spodoptera exigua reveals targets for pest control. .</title>
        <authorList>
            <person name="Simon S."/>
            <person name="Breeschoten T."/>
            <person name="Jansen H.J."/>
            <person name="Dirks R.P."/>
            <person name="Schranz M.E."/>
            <person name="Ros V.I.D."/>
        </authorList>
    </citation>
    <scope>NUCLEOTIDE SEQUENCE</scope>
    <source>
        <strain evidence="2">TB_SE_WUR_2020</strain>
    </source>
</reference>
<protein>
    <recommendedName>
        <fullName evidence="1">Vitellogenin domain-containing protein</fullName>
    </recommendedName>
</protein>
<proteinExistence type="predicted"/>
<dbReference type="InterPro" id="IPR011030">
    <property type="entry name" value="Lipovitellin_superhlx_dom"/>
</dbReference>
<dbReference type="Pfam" id="PF01347">
    <property type="entry name" value="Vitellogenin_N"/>
    <property type="match status" value="1"/>
</dbReference>
<accession>A0A922SE78</accession>
<dbReference type="SUPFAM" id="SSF48431">
    <property type="entry name" value="Lipovitellin-phosvitin complex, superhelical domain"/>
    <property type="match status" value="1"/>
</dbReference>
<organism evidence="2 3">
    <name type="scientific">Spodoptera exigua</name>
    <name type="common">Beet armyworm</name>
    <name type="synonym">Noctua fulgens</name>
    <dbReference type="NCBI Taxonomy" id="7107"/>
    <lineage>
        <taxon>Eukaryota</taxon>
        <taxon>Metazoa</taxon>
        <taxon>Ecdysozoa</taxon>
        <taxon>Arthropoda</taxon>
        <taxon>Hexapoda</taxon>
        <taxon>Insecta</taxon>
        <taxon>Pterygota</taxon>
        <taxon>Neoptera</taxon>
        <taxon>Endopterygota</taxon>
        <taxon>Lepidoptera</taxon>
        <taxon>Glossata</taxon>
        <taxon>Ditrysia</taxon>
        <taxon>Noctuoidea</taxon>
        <taxon>Noctuidae</taxon>
        <taxon>Amphipyrinae</taxon>
        <taxon>Spodoptera</taxon>
    </lineage>
</organism>